<evidence type="ECO:0000259" key="4">
    <source>
        <dbReference type="Pfam" id="PF07859"/>
    </source>
</evidence>
<dbReference type="SUPFAM" id="SSF53474">
    <property type="entry name" value="alpha/beta-Hydrolases"/>
    <property type="match status" value="1"/>
</dbReference>
<dbReference type="PANTHER" id="PTHR48081">
    <property type="entry name" value="AB HYDROLASE SUPERFAMILY PROTEIN C4A8.06C"/>
    <property type="match status" value="1"/>
</dbReference>
<keyword evidence="2 5" id="KW-0378">Hydrolase</keyword>
<feature type="domain" description="Alpha/beta hydrolase fold-3" evidence="4">
    <location>
        <begin position="79"/>
        <end position="287"/>
    </location>
</feature>
<dbReference type="Pfam" id="PF07859">
    <property type="entry name" value="Abhydrolase_3"/>
    <property type="match status" value="1"/>
</dbReference>
<evidence type="ECO:0000313" key="5">
    <source>
        <dbReference type="EMBL" id="MBM9509836.1"/>
    </source>
</evidence>
<proteinExistence type="inferred from homology"/>
<dbReference type="Proteomes" id="UP000749040">
    <property type="component" value="Unassembled WGS sequence"/>
</dbReference>
<evidence type="ECO:0000256" key="2">
    <source>
        <dbReference type="ARBA" id="ARBA00022801"/>
    </source>
</evidence>
<dbReference type="PANTHER" id="PTHR48081:SF8">
    <property type="entry name" value="ALPHA_BETA HYDROLASE FOLD-3 DOMAIN-CONTAINING PROTEIN-RELATED"/>
    <property type="match status" value="1"/>
</dbReference>
<reference evidence="5 6" key="1">
    <citation type="submission" date="2021-01" db="EMBL/GenBank/DDBJ databases">
        <title>Streptomyces acididurans sp. nov., isolated from a peat swamp forest soil.</title>
        <authorList>
            <person name="Chantavorakit T."/>
            <person name="Duangmal K."/>
        </authorList>
    </citation>
    <scope>NUCLEOTIDE SEQUENCE [LARGE SCALE GENOMIC DNA]</scope>
    <source>
        <strain evidence="5 6">KK5PA1</strain>
    </source>
</reference>
<dbReference type="PROSITE" id="PS00122">
    <property type="entry name" value="CARBOXYLESTERASE_B_1"/>
    <property type="match status" value="1"/>
</dbReference>
<comment type="caution">
    <text evidence="5">The sequence shown here is derived from an EMBL/GenBank/DDBJ whole genome shotgun (WGS) entry which is preliminary data.</text>
</comment>
<dbReference type="InterPro" id="IPR013094">
    <property type="entry name" value="AB_hydrolase_3"/>
</dbReference>
<evidence type="ECO:0000313" key="6">
    <source>
        <dbReference type="Proteomes" id="UP000749040"/>
    </source>
</evidence>
<dbReference type="RefSeq" id="WP_205363333.1">
    <property type="nucleotide sequence ID" value="NZ_JADKYB010000029.1"/>
</dbReference>
<evidence type="ECO:0000256" key="1">
    <source>
        <dbReference type="ARBA" id="ARBA00010515"/>
    </source>
</evidence>
<feature type="active site" evidence="3">
    <location>
        <position position="157"/>
    </location>
</feature>
<dbReference type="InterPro" id="IPR029058">
    <property type="entry name" value="AB_hydrolase_fold"/>
</dbReference>
<dbReference type="Gene3D" id="3.40.50.1820">
    <property type="entry name" value="alpha/beta hydrolase"/>
    <property type="match status" value="1"/>
</dbReference>
<dbReference type="PROSITE" id="PS01174">
    <property type="entry name" value="LIPASE_GDXG_SER"/>
    <property type="match status" value="1"/>
</dbReference>
<accession>A0ABS2U3T0</accession>
<protein>
    <submittedName>
        <fullName evidence="5">Alpha/beta hydrolase</fullName>
    </submittedName>
</protein>
<dbReference type="InterPro" id="IPR033140">
    <property type="entry name" value="Lipase_GDXG_put_SER_AS"/>
</dbReference>
<sequence length="334" mass="35570">MPLDPQFQAVRDARAAEGTPPLYTLTLEQARAADLADIRAGAGGGQRVHEVTEEHVPGPGGTLTVRVHRPDATPGRPVLLYFYGGGWTLGSLDTCDAVCRFLANAAGCVTVSAGYRLAPEHPFPAAVEDCWAALCWTAANAQRFGGDPTRIAVAGDSAGGNLAAVTAQTARDRGGPALAHQVLVYPNTDYRPPPERPHAAAAADPYLFNERSVDWYWSHYLARREDGADPRASPLRARDLTGLAPATVVTAEYDPLCAEGQAYAARLREAGVPVELRRWDGMAHGFFTMTGVLPQAREAQEFVAARLRAALAGPAVARSAHSRTSADSRTEARP</sequence>
<gene>
    <name evidence="5" type="ORF">ITX44_35855</name>
</gene>
<evidence type="ECO:0000256" key="3">
    <source>
        <dbReference type="PROSITE-ProRule" id="PRU10038"/>
    </source>
</evidence>
<organism evidence="5 6">
    <name type="scientific">Actinacidiphila acididurans</name>
    <dbReference type="NCBI Taxonomy" id="2784346"/>
    <lineage>
        <taxon>Bacteria</taxon>
        <taxon>Bacillati</taxon>
        <taxon>Actinomycetota</taxon>
        <taxon>Actinomycetes</taxon>
        <taxon>Kitasatosporales</taxon>
        <taxon>Streptomycetaceae</taxon>
        <taxon>Actinacidiphila</taxon>
    </lineage>
</organism>
<name>A0ABS2U3T0_9ACTN</name>
<comment type="similarity">
    <text evidence="1">Belongs to the 'GDXG' lipolytic enzyme family.</text>
</comment>
<dbReference type="EMBL" id="JADKYB010000029">
    <property type="protein sequence ID" value="MBM9509836.1"/>
    <property type="molecule type" value="Genomic_DNA"/>
</dbReference>
<keyword evidence="6" id="KW-1185">Reference proteome</keyword>
<dbReference type="GO" id="GO:0016787">
    <property type="term" value="F:hydrolase activity"/>
    <property type="evidence" value="ECO:0007669"/>
    <property type="project" value="UniProtKB-KW"/>
</dbReference>
<dbReference type="InterPro" id="IPR050300">
    <property type="entry name" value="GDXG_lipolytic_enzyme"/>
</dbReference>
<dbReference type="InterPro" id="IPR019826">
    <property type="entry name" value="Carboxylesterase_B_AS"/>
</dbReference>